<keyword evidence="3" id="KW-1185">Reference proteome</keyword>
<gene>
    <name evidence="2" type="ORF">AWC30_10640</name>
</gene>
<comment type="caution">
    <text evidence="2">The sequence shown here is derived from an EMBL/GenBank/DDBJ whole genome shotgun (WGS) entry which is preliminary data.</text>
</comment>
<accession>A0A1X2EJG8</accession>
<dbReference type="AlphaFoldDB" id="A0A1X2EJG8"/>
<sequence length="118" mass="12216">MSAELYGRPTAAELVAATAEFLDTLVTSEETGGATRFQARVAANALRIVQRELDHGEAGAARAHAALAALGYPDEATLAAAIRAGDLDGRDGEVAACLRALVTERLAVAHPGYDRTSP</sequence>
<evidence type="ECO:0000313" key="2">
    <source>
        <dbReference type="EMBL" id="ORX03625.1"/>
    </source>
</evidence>
<protein>
    <recommendedName>
        <fullName evidence="1">DUF6285 domain-containing protein</fullName>
    </recommendedName>
</protein>
<dbReference type="Proteomes" id="UP000193090">
    <property type="component" value="Unassembled WGS sequence"/>
</dbReference>
<organism evidence="2 3">
    <name type="scientific">Mycolicibacillus trivialis</name>
    <dbReference type="NCBI Taxonomy" id="1798"/>
    <lineage>
        <taxon>Bacteria</taxon>
        <taxon>Bacillati</taxon>
        <taxon>Actinomycetota</taxon>
        <taxon>Actinomycetes</taxon>
        <taxon>Mycobacteriales</taxon>
        <taxon>Mycobacteriaceae</taxon>
        <taxon>Mycolicibacillus</taxon>
    </lineage>
</organism>
<evidence type="ECO:0000259" key="1">
    <source>
        <dbReference type="Pfam" id="PF19802"/>
    </source>
</evidence>
<proteinExistence type="predicted"/>
<name>A0A1X2EJG8_9MYCO</name>
<dbReference type="STRING" id="1798.AWC30_10640"/>
<dbReference type="EMBL" id="LQPZ01000027">
    <property type="protein sequence ID" value="ORX03625.1"/>
    <property type="molecule type" value="Genomic_DNA"/>
</dbReference>
<dbReference type="Pfam" id="PF19802">
    <property type="entry name" value="DUF6285"/>
    <property type="match status" value="1"/>
</dbReference>
<feature type="domain" description="DUF6285" evidence="1">
    <location>
        <begin position="30"/>
        <end position="113"/>
    </location>
</feature>
<evidence type="ECO:0000313" key="3">
    <source>
        <dbReference type="Proteomes" id="UP000193090"/>
    </source>
</evidence>
<dbReference type="RefSeq" id="WP_085110129.1">
    <property type="nucleotide sequence ID" value="NZ_JACKSN010000148.1"/>
</dbReference>
<reference evidence="2 3" key="1">
    <citation type="submission" date="2016-01" db="EMBL/GenBank/DDBJ databases">
        <title>The new phylogeny of the genus Mycobacterium.</title>
        <authorList>
            <person name="Tarcisio F."/>
            <person name="Conor M."/>
            <person name="Antonella G."/>
            <person name="Elisabetta G."/>
            <person name="Giulia F.S."/>
            <person name="Sara T."/>
            <person name="Anna F."/>
            <person name="Clotilde B."/>
            <person name="Roberto B."/>
            <person name="Veronica D.S."/>
            <person name="Fabio R."/>
            <person name="Monica P."/>
            <person name="Olivier J."/>
            <person name="Enrico T."/>
            <person name="Nicola S."/>
        </authorList>
    </citation>
    <scope>NUCLEOTIDE SEQUENCE [LARGE SCALE GENOMIC DNA]</scope>
    <source>
        <strain evidence="2 3">DSM 44153</strain>
    </source>
</reference>
<dbReference type="InterPro" id="IPR046252">
    <property type="entry name" value="DUF6285"/>
</dbReference>